<dbReference type="Pfam" id="PF04055">
    <property type="entry name" value="Radical_SAM"/>
    <property type="match status" value="1"/>
</dbReference>
<keyword evidence="1" id="KW-0949">S-adenosyl-L-methionine</keyword>
<feature type="domain" description="Radical SAM core" evidence="5">
    <location>
        <begin position="11"/>
        <end position="142"/>
    </location>
</feature>
<keyword evidence="4" id="KW-0411">Iron-sulfur</keyword>
<reference evidence="6" key="1">
    <citation type="submission" date="2020-03" db="EMBL/GenBank/DDBJ databases">
        <title>The deep terrestrial virosphere.</title>
        <authorList>
            <person name="Holmfeldt K."/>
            <person name="Nilsson E."/>
            <person name="Simone D."/>
            <person name="Lopez-Fernandez M."/>
            <person name="Wu X."/>
            <person name="de Brujin I."/>
            <person name="Lundin D."/>
            <person name="Andersson A."/>
            <person name="Bertilsson S."/>
            <person name="Dopson M."/>
        </authorList>
    </citation>
    <scope>NUCLEOTIDE SEQUENCE</scope>
    <source>
        <strain evidence="6">TM448A00243</strain>
        <strain evidence="7">TM448B00304</strain>
    </source>
</reference>
<dbReference type="GO" id="GO:0046872">
    <property type="term" value="F:metal ion binding"/>
    <property type="evidence" value="ECO:0007669"/>
    <property type="project" value="UniProtKB-KW"/>
</dbReference>
<dbReference type="SFLD" id="SFLDS00029">
    <property type="entry name" value="Radical_SAM"/>
    <property type="match status" value="1"/>
</dbReference>
<dbReference type="PANTHER" id="PTHR11228">
    <property type="entry name" value="RADICAL SAM DOMAIN PROTEIN"/>
    <property type="match status" value="1"/>
</dbReference>
<dbReference type="EMBL" id="MT143991">
    <property type="protein sequence ID" value="QJA45473.1"/>
    <property type="molecule type" value="Genomic_DNA"/>
</dbReference>
<keyword evidence="3" id="KW-0408">Iron</keyword>
<evidence type="ECO:0000256" key="2">
    <source>
        <dbReference type="ARBA" id="ARBA00022723"/>
    </source>
</evidence>
<dbReference type="InterPro" id="IPR058240">
    <property type="entry name" value="rSAM_sf"/>
</dbReference>
<evidence type="ECO:0000256" key="1">
    <source>
        <dbReference type="ARBA" id="ARBA00022691"/>
    </source>
</evidence>
<dbReference type="Gene3D" id="3.20.20.70">
    <property type="entry name" value="Aldolase class I"/>
    <property type="match status" value="1"/>
</dbReference>
<organism evidence="6">
    <name type="scientific">viral metagenome</name>
    <dbReference type="NCBI Taxonomy" id="1070528"/>
    <lineage>
        <taxon>unclassified sequences</taxon>
        <taxon>metagenomes</taxon>
        <taxon>organismal metagenomes</taxon>
    </lineage>
</organism>
<dbReference type="InterPro" id="IPR050377">
    <property type="entry name" value="Radical_SAM_PqqE_MftC-like"/>
</dbReference>
<name>A0A6H1ZC39_9ZZZZ</name>
<evidence type="ECO:0000256" key="4">
    <source>
        <dbReference type="ARBA" id="ARBA00023014"/>
    </source>
</evidence>
<dbReference type="CDD" id="cd01335">
    <property type="entry name" value="Radical_SAM"/>
    <property type="match status" value="1"/>
</dbReference>
<evidence type="ECO:0000256" key="3">
    <source>
        <dbReference type="ARBA" id="ARBA00023004"/>
    </source>
</evidence>
<keyword evidence="2" id="KW-0479">Metal-binding</keyword>
<evidence type="ECO:0000313" key="6">
    <source>
        <dbReference type="EMBL" id="QJA45473.1"/>
    </source>
</evidence>
<sequence length="270" mass="31029">MEANIVKHYLINPTWRCHSRCSYCWVEQTVRLRSELYAVTERPFDDWVLAIQRDRPDVVDIAGGEPLLLDWIPDLIFACPETYFGLSTNGLAWEQLNRICVYKPHNLTSINISYHPETADRLPNYDKLWQRAVERVQKAQGKPHCNIVMADGNVERSVAAIQWMEANGVKYELSPYERVNTLGQIMDQGLCCKGGVNHLTVAPDGTAWSCLTTLRSPFWESLSVGNWLDDTIDLDRKPQPCYLNCVDYYVLPELHKAGDMWCIEAKPCEY</sequence>
<dbReference type="GO" id="GO:0051536">
    <property type="term" value="F:iron-sulfur cluster binding"/>
    <property type="evidence" value="ECO:0007669"/>
    <property type="project" value="UniProtKB-KW"/>
</dbReference>
<dbReference type="PANTHER" id="PTHR11228:SF7">
    <property type="entry name" value="PQQA PEPTIDE CYCLASE"/>
    <property type="match status" value="1"/>
</dbReference>
<dbReference type="SUPFAM" id="SSF102114">
    <property type="entry name" value="Radical SAM enzymes"/>
    <property type="match status" value="1"/>
</dbReference>
<gene>
    <name evidence="6" type="ORF">TM448A00243_0022</name>
    <name evidence="7" type="ORF">TM448B00304_0048</name>
</gene>
<proteinExistence type="predicted"/>
<evidence type="ECO:0000259" key="5">
    <source>
        <dbReference type="Pfam" id="PF04055"/>
    </source>
</evidence>
<dbReference type="EMBL" id="MT144607">
    <property type="protein sequence ID" value="QJH94869.1"/>
    <property type="molecule type" value="Genomic_DNA"/>
</dbReference>
<dbReference type="GO" id="GO:0003824">
    <property type="term" value="F:catalytic activity"/>
    <property type="evidence" value="ECO:0007669"/>
    <property type="project" value="InterPro"/>
</dbReference>
<dbReference type="InterPro" id="IPR013785">
    <property type="entry name" value="Aldolase_TIM"/>
</dbReference>
<accession>A0A6H1ZC39</accession>
<protein>
    <submittedName>
        <fullName evidence="6">Putative radical SAM superfamily protein</fullName>
    </submittedName>
</protein>
<dbReference type="AlphaFoldDB" id="A0A6H1ZC39"/>
<evidence type="ECO:0000313" key="7">
    <source>
        <dbReference type="EMBL" id="QJH94869.1"/>
    </source>
</evidence>
<dbReference type="InterPro" id="IPR007197">
    <property type="entry name" value="rSAM"/>
</dbReference>